<protein>
    <submittedName>
        <fullName evidence="1">7967_t:CDS:1</fullName>
    </submittedName>
</protein>
<reference evidence="1" key="1">
    <citation type="submission" date="2021-06" db="EMBL/GenBank/DDBJ databases">
        <authorList>
            <person name="Kallberg Y."/>
            <person name="Tangrot J."/>
            <person name="Rosling A."/>
        </authorList>
    </citation>
    <scope>NUCLEOTIDE SEQUENCE</scope>
    <source>
        <strain evidence="1">28 12/20/2015</strain>
    </source>
</reference>
<proteinExistence type="predicted"/>
<sequence length="130" mass="14671">MSVLKETQTPPIDISSKAITQVETKGCELLDKEDRPTTSDSLLAKEPCAPISKRYINSGQESRSKTPQFNFRAKAVFERRSALIRKAESYKKKKSNKERMLSLRSLNIGPENVCSSICDPRQQSHTVLQD</sequence>
<name>A0ACA9KIH6_9GLOM</name>
<gene>
    <name evidence="1" type="ORF">SPELUC_LOCUS1902</name>
</gene>
<dbReference type="EMBL" id="CAJVPW010001115">
    <property type="protein sequence ID" value="CAG8475789.1"/>
    <property type="molecule type" value="Genomic_DNA"/>
</dbReference>
<keyword evidence="2" id="KW-1185">Reference proteome</keyword>
<accession>A0ACA9KIH6</accession>
<comment type="caution">
    <text evidence="1">The sequence shown here is derived from an EMBL/GenBank/DDBJ whole genome shotgun (WGS) entry which is preliminary data.</text>
</comment>
<dbReference type="Proteomes" id="UP000789366">
    <property type="component" value="Unassembled WGS sequence"/>
</dbReference>
<organism evidence="1 2">
    <name type="scientific">Cetraspora pellucida</name>
    <dbReference type="NCBI Taxonomy" id="1433469"/>
    <lineage>
        <taxon>Eukaryota</taxon>
        <taxon>Fungi</taxon>
        <taxon>Fungi incertae sedis</taxon>
        <taxon>Mucoromycota</taxon>
        <taxon>Glomeromycotina</taxon>
        <taxon>Glomeromycetes</taxon>
        <taxon>Diversisporales</taxon>
        <taxon>Gigasporaceae</taxon>
        <taxon>Cetraspora</taxon>
    </lineage>
</organism>
<evidence type="ECO:0000313" key="1">
    <source>
        <dbReference type="EMBL" id="CAG8475789.1"/>
    </source>
</evidence>
<evidence type="ECO:0000313" key="2">
    <source>
        <dbReference type="Proteomes" id="UP000789366"/>
    </source>
</evidence>